<keyword evidence="1" id="KW-0812">Transmembrane</keyword>
<accession>A0A3S4YH74</accession>
<sequence length="124" mass="14303">MFFLHLSCKKENFLPLTIWLLLSSFGVLLTSDLGTRPYLIKRSQENNIVKTETLYPQNKREQMNATITENTKFITLHTNPVLPIGTFQNPLTLSLFLIITTVIYTQLKNLQTQYFSNKRAPPLA</sequence>
<keyword evidence="1" id="KW-0472">Membrane</keyword>
<evidence type="ECO:0000313" key="2">
    <source>
        <dbReference type="EMBL" id="VEJ45568.1"/>
    </source>
</evidence>
<protein>
    <submittedName>
        <fullName evidence="2">Uncharacterized protein</fullName>
    </submittedName>
</protein>
<proteinExistence type="predicted"/>
<dbReference type="Proteomes" id="UP000274201">
    <property type="component" value="Chromosome"/>
</dbReference>
<reference evidence="2 3" key="1">
    <citation type="submission" date="2018-12" db="EMBL/GenBank/DDBJ databases">
        <authorList>
            <consortium name="Pathogen Informatics"/>
        </authorList>
    </citation>
    <scope>NUCLEOTIDE SEQUENCE [LARGE SCALE GENOMIC DNA]</scope>
    <source>
        <strain evidence="2 3">NCTC12905</strain>
    </source>
</reference>
<feature type="transmembrane region" description="Helical" evidence="1">
    <location>
        <begin position="87"/>
        <end position="107"/>
    </location>
</feature>
<name>A0A3S4YH74_BARVI</name>
<feature type="transmembrane region" description="Helical" evidence="1">
    <location>
        <begin position="12"/>
        <end position="29"/>
    </location>
</feature>
<organism evidence="2 3">
    <name type="scientific">Bartonella vinsonii</name>
    <name type="common">Rochalimaea vinsonii</name>
    <dbReference type="NCBI Taxonomy" id="33047"/>
    <lineage>
        <taxon>Bacteria</taxon>
        <taxon>Pseudomonadati</taxon>
        <taxon>Pseudomonadota</taxon>
        <taxon>Alphaproteobacteria</taxon>
        <taxon>Hyphomicrobiales</taxon>
        <taxon>Bartonellaceae</taxon>
        <taxon>Bartonella</taxon>
    </lineage>
</organism>
<keyword evidence="1" id="KW-1133">Transmembrane helix</keyword>
<gene>
    <name evidence="2" type="ORF">NCTC12905_01229</name>
</gene>
<evidence type="ECO:0000256" key="1">
    <source>
        <dbReference type="SAM" id="Phobius"/>
    </source>
</evidence>
<dbReference type="AlphaFoldDB" id="A0A3S4YH74"/>
<dbReference type="STRING" id="1094497.BVwin_05690"/>
<dbReference type="RefSeq" id="WP_126603527.1">
    <property type="nucleotide sequence ID" value="NZ_LR134529.1"/>
</dbReference>
<dbReference type="EMBL" id="LR134529">
    <property type="protein sequence ID" value="VEJ45568.1"/>
    <property type="molecule type" value="Genomic_DNA"/>
</dbReference>
<dbReference type="OrthoDB" id="7926308at2"/>
<evidence type="ECO:0000313" key="3">
    <source>
        <dbReference type="Proteomes" id="UP000274201"/>
    </source>
</evidence>